<dbReference type="RefSeq" id="WP_257148987.1">
    <property type="nucleotide sequence ID" value="NZ_JAEHBS010000040.1"/>
</dbReference>
<proteinExistence type="predicted"/>
<comment type="caution">
    <text evidence="1">The sequence shown here is derived from an EMBL/GenBank/DDBJ whole genome shotgun (WGS) entry which is preliminary data.</text>
</comment>
<dbReference type="PATRIC" id="fig|1396.539.peg.3303"/>
<sequence length="40" mass="4526">MKGAKQSERNGKVGGPKAYEAIQIMIGRAMMRWVSIKQEF</sequence>
<accession>A0A161QJY1</accession>
<organism evidence="1 2">
    <name type="scientific">Bacillus cereus</name>
    <dbReference type="NCBI Taxonomy" id="1396"/>
    <lineage>
        <taxon>Bacteria</taxon>
        <taxon>Bacillati</taxon>
        <taxon>Bacillota</taxon>
        <taxon>Bacilli</taxon>
        <taxon>Bacillales</taxon>
        <taxon>Bacillaceae</taxon>
        <taxon>Bacillus</taxon>
        <taxon>Bacillus cereus group</taxon>
    </lineage>
</organism>
<protein>
    <submittedName>
        <fullName evidence="1">Uncharacterized protein</fullName>
    </submittedName>
</protein>
<gene>
    <name evidence="1" type="ORF">B4082_2279</name>
</gene>
<dbReference type="Proteomes" id="UP000076501">
    <property type="component" value="Unassembled WGS sequence"/>
</dbReference>
<name>A0A161QJY1_BACCE</name>
<dbReference type="EMBL" id="LJKA01000035">
    <property type="protein sequence ID" value="KZD36729.1"/>
    <property type="molecule type" value="Genomic_DNA"/>
</dbReference>
<reference evidence="1 2" key="1">
    <citation type="submission" date="2015-09" db="EMBL/GenBank/DDBJ databases">
        <title>Bacillus cereus food isolates.</title>
        <authorList>
            <person name="Boekhorst J."/>
        </authorList>
    </citation>
    <scope>NUCLEOTIDE SEQUENCE [LARGE SCALE GENOMIC DNA]</scope>
    <source>
        <strain evidence="1 2">B4082</strain>
    </source>
</reference>
<dbReference type="AlphaFoldDB" id="A0A161QJY1"/>
<evidence type="ECO:0000313" key="2">
    <source>
        <dbReference type="Proteomes" id="UP000076501"/>
    </source>
</evidence>
<evidence type="ECO:0000313" key="1">
    <source>
        <dbReference type="EMBL" id="KZD36729.1"/>
    </source>
</evidence>